<evidence type="ECO:0000256" key="1">
    <source>
        <dbReference type="SAM" id="SignalP"/>
    </source>
</evidence>
<evidence type="ECO:0000313" key="2">
    <source>
        <dbReference type="EnsemblMetazoa" id="G4606.4:cds"/>
    </source>
</evidence>
<name>A0A8W8N7H6_MAGGI</name>
<feature type="signal peptide" evidence="1">
    <location>
        <begin position="1"/>
        <end position="18"/>
    </location>
</feature>
<dbReference type="Proteomes" id="UP000005408">
    <property type="component" value="Unassembled WGS sequence"/>
</dbReference>
<keyword evidence="3" id="KW-1185">Reference proteome</keyword>
<dbReference type="EnsemblMetazoa" id="G4606.4">
    <property type="protein sequence ID" value="G4606.4:cds"/>
    <property type="gene ID" value="G4606"/>
</dbReference>
<accession>A0A8W8N7H6</accession>
<organism evidence="2 3">
    <name type="scientific">Magallana gigas</name>
    <name type="common">Pacific oyster</name>
    <name type="synonym">Crassostrea gigas</name>
    <dbReference type="NCBI Taxonomy" id="29159"/>
    <lineage>
        <taxon>Eukaryota</taxon>
        <taxon>Metazoa</taxon>
        <taxon>Spiralia</taxon>
        <taxon>Lophotrochozoa</taxon>
        <taxon>Mollusca</taxon>
        <taxon>Bivalvia</taxon>
        <taxon>Autobranchia</taxon>
        <taxon>Pteriomorphia</taxon>
        <taxon>Ostreida</taxon>
        <taxon>Ostreoidea</taxon>
        <taxon>Ostreidae</taxon>
        <taxon>Magallana</taxon>
    </lineage>
</organism>
<sequence length="329" mass="37717">MLQLIVLFTVCCCSFGLTKEVVDKVGTNGKSGHADYIETTEKRRPIAKDDNDDFIESLIQNNKVYVSKRGHTFSPWGGKRSRMSVARRRGGSWDKEKIRTILDILELIQYGQSKEATLKNRVKPPFATGSKERLFYEQYKSDSESLLRDNLKRFLPKILSFSNRVTKQEICRMVYLQRALFSLVFLITYSVTSATTGQLWDSVESDLDDTIESGDPVHKPLINFLINPKDLHKAGIPESSSEEKRFGFAPMRGKRFNNDVEFPLVRNNKRARFFGLRGKRVPGLEQRLSDEDFKNILGKLLNDAYDFSTNSNDADSSLEKRFRFTALRG</sequence>
<dbReference type="AlphaFoldDB" id="A0A8W8N7H6"/>
<keyword evidence="1" id="KW-0732">Signal</keyword>
<reference evidence="2" key="1">
    <citation type="submission" date="2022-08" db="UniProtKB">
        <authorList>
            <consortium name="EnsemblMetazoa"/>
        </authorList>
    </citation>
    <scope>IDENTIFICATION</scope>
    <source>
        <strain evidence="2">05x7-T-G4-1.051#20</strain>
    </source>
</reference>
<proteinExistence type="predicted"/>
<protein>
    <submittedName>
        <fullName evidence="2">Uncharacterized protein</fullName>
    </submittedName>
</protein>
<evidence type="ECO:0000313" key="3">
    <source>
        <dbReference type="Proteomes" id="UP000005408"/>
    </source>
</evidence>
<feature type="chain" id="PRO_5036504400" evidence="1">
    <location>
        <begin position="19"/>
        <end position="329"/>
    </location>
</feature>